<organism evidence="1 2">
    <name type="scientific">Thermomonas aquatica</name>
    <dbReference type="NCBI Taxonomy" id="2202149"/>
    <lineage>
        <taxon>Bacteria</taxon>
        <taxon>Pseudomonadati</taxon>
        <taxon>Pseudomonadota</taxon>
        <taxon>Gammaproteobacteria</taxon>
        <taxon>Lysobacterales</taxon>
        <taxon>Lysobacteraceae</taxon>
        <taxon>Thermomonas</taxon>
    </lineage>
</organism>
<dbReference type="KEGG" id="thes:FHQ07_01115"/>
<gene>
    <name evidence="1" type="ORF">FHQ07_01115</name>
</gene>
<keyword evidence="2" id="KW-1185">Reference proteome</keyword>
<reference evidence="1 2" key="1">
    <citation type="submission" date="2019-06" db="EMBL/GenBank/DDBJ databases">
        <title>Thermomonas aquatica sp. nov., isolated from an industrial wastewater treatment plant.</title>
        <authorList>
            <person name="Jeon J.H."/>
            <person name="Park D.-S."/>
        </authorList>
    </citation>
    <scope>NUCLEOTIDE SEQUENCE [LARGE SCALE GENOMIC DNA]</scope>
    <source>
        <strain evidence="1 2">SY21</strain>
    </source>
</reference>
<proteinExistence type="predicted"/>
<evidence type="ECO:0000313" key="2">
    <source>
        <dbReference type="Proteomes" id="UP000308149"/>
    </source>
</evidence>
<dbReference type="Proteomes" id="UP000308149">
    <property type="component" value="Chromosome"/>
</dbReference>
<evidence type="ECO:0000313" key="1">
    <source>
        <dbReference type="EMBL" id="QDA56016.1"/>
    </source>
</evidence>
<sequence>MSLMLADDEWRTWSNEEIARRVHVSPHTVADMKSTLTLQTQSEEQPSRKFTNKHGQTATMNTENIGRAALVRVADAGGREWHYTF</sequence>
<dbReference type="OrthoDB" id="9779415at2"/>
<accession>A0A5B7ZNL0</accession>
<dbReference type="RefSeq" id="WP_139714919.1">
    <property type="nucleotide sequence ID" value="NZ_CP040871.1"/>
</dbReference>
<dbReference type="EMBL" id="CP040871">
    <property type="protein sequence ID" value="QDA56016.1"/>
    <property type="molecule type" value="Genomic_DNA"/>
</dbReference>
<protein>
    <submittedName>
        <fullName evidence="1">Uncharacterized protein</fullName>
    </submittedName>
</protein>
<name>A0A5B7ZNL0_9GAMM</name>
<dbReference type="AlphaFoldDB" id="A0A5B7ZNL0"/>